<gene>
    <name evidence="2" type="ORF">APLA_LOCUS13578</name>
</gene>
<dbReference type="EMBL" id="CADEBD010000355">
    <property type="protein sequence ID" value="CAB3251306.1"/>
    <property type="molecule type" value="Genomic_DNA"/>
</dbReference>
<protein>
    <submittedName>
        <fullName evidence="2">Uncharacterized protein</fullName>
    </submittedName>
</protein>
<evidence type="ECO:0000313" key="2">
    <source>
        <dbReference type="EMBL" id="CAB3251306.1"/>
    </source>
</evidence>
<accession>A0A8S1AYA0</accession>
<organism evidence="2 3">
    <name type="scientific">Arctia plantaginis</name>
    <name type="common">Wood tiger moth</name>
    <name type="synonym">Phalaena plantaginis</name>
    <dbReference type="NCBI Taxonomy" id="874455"/>
    <lineage>
        <taxon>Eukaryota</taxon>
        <taxon>Metazoa</taxon>
        <taxon>Ecdysozoa</taxon>
        <taxon>Arthropoda</taxon>
        <taxon>Hexapoda</taxon>
        <taxon>Insecta</taxon>
        <taxon>Pterygota</taxon>
        <taxon>Neoptera</taxon>
        <taxon>Endopterygota</taxon>
        <taxon>Lepidoptera</taxon>
        <taxon>Glossata</taxon>
        <taxon>Ditrysia</taxon>
        <taxon>Noctuoidea</taxon>
        <taxon>Erebidae</taxon>
        <taxon>Arctiinae</taxon>
        <taxon>Arctia</taxon>
    </lineage>
</organism>
<feature type="compositionally biased region" description="Polar residues" evidence="1">
    <location>
        <begin position="1"/>
        <end position="10"/>
    </location>
</feature>
<comment type="caution">
    <text evidence="2">The sequence shown here is derived from an EMBL/GenBank/DDBJ whole genome shotgun (WGS) entry which is preliminary data.</text>
</comment>
<proteinExistence type="predicted"/>
<dbReference type="OrthoDB" id="7349907at2759"/>
<dbReference type="AlphaFoldDB" id="A0A8S1AYA0"/>
<evidence type="ECO:0000256" key="1">
    <source>
        <dbReference type="SAM" id="MobiDB-lite"/>
    </source>
</evidence>
<name>A0A8S1AYA0_ARCPL</name>
<dbReference type="Proteomes" id="UP000494256">
    <property type="component" value="Unassembled WGS sequence"/>
</dbReference>
<feature type="region of interest" description="Disordered" evidence="1">
    <location>
        <begin position="1"/>
        <end position="43"/>
    </location>
</feature>
<sequence>MQTLGDNSSPKVDFGTKCNCEDGVTGNAGRPKAKLRGIPPQRGLTFRQSVSACKKKVHNLENRLDQIENHPAETPPPH</sequence>
<evidence type="ECO:0000313" key="3">
    <source>
        <dbReference type="Proteomes" id="UP000494256"/>
    </source>
</evidence>
<reference evidence="2 3" key="1">
    <citation type="submission" date="2020-04" db="EMBL/GenBank/DDBJ databases">
        <authorList>
            <person name="Wallbank WR R."/>
            <person name="Pardo Diaz C."/>
            <person name="Kozak K."/>
            <person name="Martin S."/>
            <person name="Jiggins C."/>
            <person name="Moest M."/>
            <person name="Warren A I."/>
            <person name="Byers J.R.P. K."/>
            <person name="Montejo-Kovacevich G."/>
            <person name="Yen C E."/>
        </authorList>
    </citation>
    <scope>NUCLEOTIDE SEQUENCE [LARGE SCALE GENOMIC DNA]</scope>
</reference>